<feature type="domain" description="C-type lectin" evidence="3">
    <location>
        <begin position="86"/>
        <end position="201"/>
    </location>
</feature>
<accession>A0A8R1HTY0</accession>
<dbReference type="SUPFAM" id="SSF56436">
    <property type="entry name" value="C-type lectin-like"/>
    <property type="match status" value="1"/>
</dbReference>
<dbReference type="OMA" id="QNDWERW"/>
<reference evidence="5" key="1">
    <citation type="submission" date="2010-08" db="EMBL/GenBank/DDBJ databases">
        <authorList>
            <consortium name="Caenorhabditis japonica Sequencing Consortium"/>
            <person name="Wilson R.K."/>
        </authorList>
    </citation>
    <scope>NUCLEOTIDE SEQUENCE [LARGE SCALE GENOMIC DNA]</scope>
    <source>
        <strain evidence="5">DF5081</strain>
    </source>
</reference>
<dbReference type="PANTHER" id="PTHR47517">
    <property type="entry name" value="C-TYPE LECTIN-RELATED"/>
    <property type="match status" value="1"/>
</dbReference>
<dbReference type="InterPro" id="IPR016186">
    <property type="entry name" value="C-type_lectin-like/link_sf"/>
</dbReference>
<organism evidence="4 5">
    <name type="scientific">Caenorhabditis japonica</name>
    <dbReference type="NCBI Taxonomy" id="281687"/>
    <lineage>
        <taxon>Eukaryota</taxon>
        <taxon>Metazoa</taxon>
        <taxon>Ecdysozoa</taxon>
        <taxon>Nematoda</taxon>
        <taxon>Chromadorea</taxon>
        <taxon>Rhabditida</taxon>
        <taxon>Rhabditina</taxon>
        <taxon>Rhabditomorpha</taxon>
        <taxon>Rhabditoidea</taxon>
        <taxon>Rhabditidae</taxon>
        <taxon>Peloderinae</taxon>
        <taxon>Caenorhabditis</taxon>
    </lineage>
</organism>
<dbReference type="EnsemblMetazoa" id="CJA10813.1">
    <property type="protein sequence ID" value="CJA10813.1"/>
    <property type="gene ID" value="WBGene00130017"/>
</dbReference>
<dbReference type="InterPro" id="IPR001304">
    <property type="entry name" value="C-type_lectin-like"/>
</dbReference>
<dbReference type="SMART" id="SM00034">
    <property type="entry name" value="CLECT"/>
    <property type="match status" value="1"/>
</dbReference>
<dbReference type="Gene3D" id="3.10.100.10">
    <property type="entry name" value="Mannose-Binding Protein A, subunit A"/>
    <property type="match status" value="1"/>
</dbReference>
<dbReference type="InterPro" id="IPR016187">
    <property type="entry name" value="CTDL_fold"/>
</dbReference>
<dbReference type="Pfam" id="PF00059">
    <property type="entry name" value="Lectin_C"/>
    <property type="match status" value="1"/>
</dbReference>
<dbReference type="PROSITE" id="PS50041">
    <property type="entry name" value="C_TYPE_LECTIN_2"/>
    <property type="match status" value="1"/>
</dbReference>
<feature type="signal peptide" evidence="2">
    <location>
        <begin position="1"/>
        <end position="15"/>
    </location>
</feature>
<keyword evidence="5" id="KW-1185">Reference proteome</keyword>
<dbReference type="AlphaFoldDB" id="A0A8R1HTY0"/>
<keyword evidence="2" id="KW-0732">Signal</keyword>
<feature type="region of interest" description="Disordered" evidence="1">
    <location>
        <begin position="23"/>
        <end position="77"/>
    </location>
</feature>
<dbReference type="PANTHER" id="PTHR47517:SF1">
    <property type="entry name" value="C-TYPE LECTIN DOMAIN-CONTAINING PROTEIN"/>
    <property type="match status" value="1"/>
</dbReference>
<feature type="compositionally biased region" description="Gly residues" evidence="1">
    <location>
        <begin position="33"/>
        <end position="51"/>
    </location>
</feature>
<feature type="chain" id="PRO_5035868852" evidence="2">
    <location>
        <begin position="16"/>
        <end position="238"/>
    </location>
</feature>
<evidence type="ECO:0000256" key="2">
    <source>
        <dbReference type="SAM" id="SignalP"/>
    </source>
</evidence>
<evidence type="ECO:0000259" key="3">
    <source>
        <dbReference type="PROSITE" id="PS50041"/>
    </source>
</evidence>
<name>A0A8R1HTY0_CAEJA</name>
<proteinExistence type="predicted"/>
<dbReference type="CDD" id="cd00037">
    <property type="entry name" value="CLECT"/>
    <property type="match status" value="1"/>
</dbReference>
<evidence type="ECO:0000313" key="5">
    <source>
        <dbReference type="Proteomes" id="UP000005237"/>
    </source>
</evidence>
<evidence type="ECO:0000313" key="4">
    <source>
        <dbReference type="EnsemblMetazoa" id="CJA10813.1"/>
    </source>
</evidence>
<dbReference type="Proteomes" id="UP000005237">
    <property type="component" value="Unassembled WGS sequence"/>
</dbReference>
<evidence type="ECO:0000256" key="1">
    <source>
        <dbReference type="SAM" id="MobiDB-lite"/>
    </source>
</evidence>
<reference evidence="4" key="2">
    <citation type="submission" date="2022-06" db="UniProtKB">
        <authorList>
            <consortium name="EnsemblMetazoa"/>
        </authorList>
    </citation>
    <scope>IDENTIFICATION</scope>
    <source>
        <strain evidence="4">DF5081</strain>
    </source>
</reference>
<protein>
    <submittedName>
        <fullName evidence="4">C-type lectin domain-containing protein</fullName>
    </submittedName>
</protein>
<sequence length="238" mass="26162">MKPLLLLLLLGAVLALEFSDESCSSSESDEHGGGYYGGGGGGHHHGGGGGHHPPRTPKPNPPTTVQPDNTNRPKCPQHWFTSYRPQGIWCIRVGLGTMDYQGAKSQCGAYGGVLSGIQNSWERWLIAQEAVRQTLYYNIHIGGVWLGAQRNFNNESFYWTDGHTTGTEGIKWGPGQPDNDRTNGPENCLQLIALSPGYWNNPGKYSGFRTGDIEDYWCHKKEPETRLYACGMKGPPEN</sequence>